<dbReference type="Pfam" id="PF00884">
    <property type="entry name" value="Sulfatase"/>
    <property type="match status" value="1"/>
</dbReference>
<dbReference type="GO" id="GO:0005886">
    <property type="term" value="C:plasma membrane"/>
    <property type="evidence" value="ECO:0007669"/>
    <property type="project" value="UniProtKB-SubCell"/>
</dbReference>
<protein>
    <submittedName>
        <fullName evidence="10">Uncharacterized protein DUF1705</fullName>
    </submittedName>
</protein>
<feature type="transmembrane region" description="Helical" evidence="8">
    <location>
        <begin position="113"/>
        <end position="134"/>
    </location>
</feature>
<evidence type="ECO:0000256" key="5">
    <source>
        <dbReference type="ARBA" id="ARBA00022989"/>
    </source>
</evidence>
<comment type="caution">
    <text evidence="10">The sequence shown here is derived from an EMBL/GenBank/DDBJ whole genome shotgun (WGS) entry which is preliminary data.</text>
</comment>
<dbReference type="Proteomes" id="UP000247792">
    <property type="component" value="Unassembled WGS sequence"/>
</dbReference>
<evidence type="ECO:0000256" key="4">
    <source>
        <dbReference type="ARBA" id="ARBA00022692"/>
    </source>
</evidence>
<evidence type="ECO:0000256" key="1">
    <source>
        <dbReference type="ARBA" id="ARBA00004651"/>
    </source>
</evidence>
<dbReference type="InterPro" id="IPR040423">
    <property type="entry name" value="PEA_transferase"/>
</dbReference>
<feature type="compositionally biased region" description="Low complexity" evidence="7">
    <location>
        <begin position="196"/>
        <end position="209"/>
    </location>
</feature>
<keyword evidence="3" id="KW-0808">Transferase</keyword>
<feature type="transmembrane region" description="Helical" evidence="8">
    <location>
        <begin position="41"/>
        <end position="58"/>
    </location>
</feature>
<feature type="region of interest" description="Disordered" evidence="7">
    <location>
        <begin position="181"/>
        <end position="209"/>
    </location>
</feature>
<dbReference type="CDD" id="cd16017">
    <property type="entry name" value="LptA"/>
    <property type="match status" value="1"/>
</dbReference>
<proteinExistence type="predicted"/>
<keyword evidence="5 8" id="KW-1133">Transmembrane helix</keyword>
<comment type="subcellular location">
    <subcellularLocation>
        <location evidence="1">Cell membrane</location>
        <topology evidence="1">Multi-pass membrane protein</topology>
    </subcellularLocation>
</comment>
<keyword evidence="11" id="KW-1185">Reference proteome</keyword>
<gene>
    <name evidence="10" type="ORF">DFR42_1175</name>
</gene>
<evidence type="ECO:0000259" key="9">
    <source>
        <dbReference type="Pfam" id="PF00884"/>
    </source>
</evidence>
<evidence type="ECO:0000313" key="10">
    <source>
        <dbReference type="EMBL" id="PXX37242.1"/>
    </source>
</evidence>
<dbReference type="GO" id="GO:0016776">
    <property type="term" value="F:phosphotransferase activity, phosphate group as acceptor"/>
    <property type="evidence" value="ECO:0007669"/>
    <property type="project" value="TreeGrafter"/>
</dbReference>
<evidence type="ECO:0000256" key="6">
    <source>
        <dbReference type="ARBA" id="ARBA00023136"/>
    </source>
</evidence>
<organism evidence="10 11">
    <name type="scientific">Undibacterium pigrum</name>
    <dbReference type="NCBI Taxonomy" id="401470"/>
    <lineage>
        <taxon>Bacteria</taxon>
        <taxon>Pseudomonadati</taxon>
        <taxon>Pseudomonadota</taxon>
        <taxon>Betaproteobacteria</taxon>
        <taxon>Burkholderiales</taxon>
        <taxon>Oxalobacteraceae</taxon>
        <taxon>Undibacterium</taxon>
    </lineage>
</organism>
<dbReference type="PANTHER" id="PTHR30443:SF0">
    <property type="entry name" value="PHOSPHOETHANOLAMINE TRANSFERASE EPTA"/>
    <property type="match status" value="1"/>
</dbReference>
<dbReference type="PANTHER" id="PTHR30443">
    <property type="entry name" value="INNER MEMBRANE PROTEIN"/>
    <property type="match status" value="1"/>
</dbReference>
<sequence length="636" mass="72786">MPVQFRPASLYLSIYLFSSYLLISALPFFPLLQGQTVEKPWHLLVMELVSWLGFWALLQRPRWFHYLLLPAFFAVPIEIYLRLYFGQGISTHHLGIMVETSPKEAMEFLGNKVWLLLLLVVAVTAWWWSLLRIARSHTHFHWTHRSRWLVLSLFAMGVATWTYGEHIGVAKAAASASSSAASGSSSAEEDEEEEASASAEASSASASASATSADTLSRWRSSLKKHLPPLPHWARIPYDEETYIRTWPFGLVLRANDFWIERDYLAKLSEKSRAFRFQAHLDGNPETPQTIIMVIGESSRFDRWSLNGYERETNPLLKKESNLVSFSDVVTAVSATRLSVPIIVSRKPAAQSLKAGFSEKSFLTAFKEAGFKTYWLSNQMSFGQFDTPTSVFAKEADVTQFLNLGGFTNNSNLDQVLLEPMANAMRDAAPKKLIVLHTLGNHWNYSHRHPQSFDHWKPSLYGVVNPAYTDLKNKQALNNSYDNSILYTDWMLSEVIQKLKTSSQITSLFYISDHGQTLYDGTCNLAFHGHNTQYEFHVPAFMWYSDAYQEHFPDKIVQLRLHQKARLSTENVFHSLLDMANIRYPDEKLEWSILSKQLKTHTRYVDSYGWTNYDNATLKGDCREVMDKKTPLVQEK</sequence>
<accession>A0A318J9A2</accession>
<dbReference type="GO" id="GO:0009244">
    <property type="term" value="P:lipopolysaccharide core region biosynthetic process"/>
    <property type="evidence" value="ECO:0007669"/>
    <property type="project" value="TreeGrafter"/>
</dbReference>
<dbReference type="InterPro" id="IPR000917">
    <property type="entry name" value="Sulfatase_N"/>
</dbReference>
<reference evidence="10 11" key="1">
    <citation type="submission" date="2018-05" db="EMBL/GenBank/DDBJ databases">
        <title>Genomic Encyclopedia of Type Strains, Phase IV (KMG-IV): sequencing the most valuable type-strain genomes for metagenomic binning, comparative biology and taxonomic classification.</title>
        <authorList>
            <person name="Goeker M."/>
        </authorList>
    </citation>
    <scope>NUCLEOTIDE SEQUENCE [LARGE SCALE GENOMIC DNA]</scope>
    <source>
        <strain evidence="10 11">DSM 19792</strain>
    </source>
</reference>
<dbReference type="InterPro" id="IPR058130">
    <property type="entry name" value="PEA_transf_C"/>
</dbReference>
<dbReference type="AlphaFoldDB" id="A0A318J9A2"/>
<dbReference type="SUPFAM" id="SSF53649">
    <property type="entry name" value="Alkaline phosphatase-like"/>
    <property type="match status" value="1"/>
</dbReference>
<evidence type="ECO:0000256" key="2">
    <source>
        <dbReference type="ARBA" id="ARBA00022475"/>
    </source>
</evidence>
<evidence type="ECO:0000256" key="7">
    <source>
        <dbReference type="SAM" id="MobiDB-lite"/>
    </source>
</evidence>
<dbReference type="InterPro" id="IPR017850">
    <property type="entry name" value="Alkaline_phosphatase_core_sf"/>
</dbReference>
<feature type="transmembrane region" description="Helical" evidence="8">
    <location>
        <begin position="65"/>
        <end position="85"/>
    </location>
</feature>
<evidence type="ECO:0000256" key="3">
    <source>
        <dbReference type="ARBA" id="ARBA00022679"/>
    </source>
</evidence>
<evidence type="ECO:0000313" key="11">
    <source>
        <dbReference type="Proteomes" id="UP000247792"/>
    </source>
</evidence>
<name>A0A318J9A2_9BURK</name>
<dbReference type="EMBL" id="QJKB01000017">
    <property type="protein sequence ID" value="PXX37242.1"/>
    <property type="molecule type" value="Genomic_DNA"/>
</dbReference>
<evidence type="ECO:0000256" key="8">
    <source>
        <dbReference type="SAM" id="Phobius"/>
    </source>
</evidence>
<keyword evidence="6 8" id="KW-0472">Membrane</keyword>
<dbReference type="RefSeq" id="WP_110258020.1">
    <property type="nucleotide sequence ID" value="NZ_QJKB01000017.1"/>
</dbReference>
<keyword evidence="4 8" id="KW-0812">Transmembrane</keyword>
<feature type="transmembrane region" description="Helical" evidence="8">
    <location>
        <begin position="146"/>
        <end position="164"/>
    </location>
</feature>
<feature type="transmembrane region" description="Helical" evidence="8">
    <location>
        <begin position="12"/>
        <end position="29"/>
    </location>
</feature>
<feature type="domain" description="Sulfatase N-terminal" evidence="9">
    <location>
        <begin position="289"/>
        <end position="582"/>
    </location>
</feature>
<dbReference type="OrthoDB" id="9786870at2"/>
<keyword evidence="2" id="KW-1003">Cell membrane</keyword>
<dbReference type="Gene3D" id="3.40.720.10">
    <property type="entry name" value="Alkaline Phosphatase, subunit A"/>
    <property type="match status" value="1"/>
</dbReference>